<dbReference type="SUPFAM" id="SSF53697">
    <property type="entry name" value="SIS domain"/>
    <property type="match status" value="1"/>
</dbReference>
<sequence>MIQSLLHQIREEMPKMAAAERRVAEAVNAKPNDVIHMSMAVLAKDCRVSDPTIIRFCRRFGFEGYQDFKVNLAQNIVPRAPFHYDKITADDTVENIVRKTCENSLSAIQRALEDLVPAQIEAGAKAIHAASWLAIYATGISEVTAIDAEHKFQRLGFRCSAILGEKRQRTQAGFARPGELAMIFSQSGATRQMVELAKATREQGATVLSITAGDTPLTVVSDHVIAVTPYDHTELLTPLASRLNHHLVVNMLVTAIAVMTGNEFPDQLPALDSWLTEKL</sequence>
<organism evidence="6 7">
    <name type="scientific">Jiella avicenniae</name>
    <dbReference type="NCBI Taxonomy" id="2907202"/>
    <lineage>
        <taxon>Bacteria</taxon>
        <taxon>Pseudomonadati</taxon>
        <taxon>Pseudomonadota</taxon>
        <taxon>Alphaproteobacteria</taxon>
        <taxon>Hyphomicrobiales</taxon>
        <taxon>Aurantimonadaceae</taxon>
        <taxon>Jiella</taxon>
    </lineage>
</organism>
<dbReference type="Gene3D" id="1.10.10.10">
    <property type="entry name" value="Winged helix-like DNA-binding domain superfamily/Winged helix DNA-binding domain"/>
    <property type="match status" value="1"/>
</dbReference>
<dbReference type="Gene3D" id="3.40.50.10490">
    <property type="entry name" value="Glucose-6-phosphate isomerase like protein, domain 1"/>
    <property type="match status" value="1"/>
</dbReference>
<evidence type="ECO:0000259" key="4">
    <source>
        <dbReference type="PROSITE" id="PS51071"/>
    </source>
</evidence>
<dbReference type="GO" id="GO:0003700">
    <property type="term" value="F:DNA-binding transcription factor activity"/>
    <property type="evidence" value="ECO:0007669"/>
    <property type="project" value="InterPro"/>
</dbReference>
<dbReference type="AlphaFoldDB" id="A0A9X1P256"/>
<keyword evidence="2" id="KW-0238">DNA-binding</keyword>
<evidence type="ECO:0000259" key="5">
    <source>
        <dbReference type="PROSITE" id="PS51464"/>
    </source>
</evidence>
<comment type="caution">
    <text evidence="6">The sequence shown here is derived from an EMBL/GenBank/DDBJ whole genome shotgun (WGS) entry which is preliminary data.</text>
</comment>
<proteinExistence type="predicted"/>
<evidence type="ECO:0000256" key="3">
    <source>
        <dbReference type="ARBA" id="ARBA00023163"/>
    </source>
</evidence>
<dbReference type="InterPro" id="IPR009057">
    <property type="entry name" value="Homeodomain-like_sf"/>
</dbReference>
<name>A0A9X1P256_9HYPH</name>
<dbReference type="Proteomes" id="UP001139035">
    <property type="component" value="Unassembled WGS sequence"/>
</dbReference>
<dbReference type="CDD" id="cd05013">
    <property type="entry name" value="SIS_RpiR"/>
    <property type="match status" value="1"/>
</dbReference>
<dbReference type="PROSITE" id="PS51464">
    <property type="entry name" value="SIS"/>
    <property type="match status" value="1"/>
</dbReference>
<dbReference type="GO" id="GO:1901135">
    <property type="term" value="P:carbohydrate derivative metabolic process"/>
    <property type="evidence" value="ECO:0007669"/>
    <property type="project" value="InterPro"/>
</dbReference>
<dbReference type="SUPFAM" id="SSF46689">
    <property type="entry name" value="Homeodomain-like"/>
    <property type="match status" value="1"/>
</dbReference>
<dbReference type="InterPro" id="IPR035472">
    <property type="entry name" value="RpiR-like_SIS"/>
</dbReference>
<evidence type="ECO:0000256" key="1">
    <source>
        <dbReference type="ARBA" id="ARBA00023015"/>
    </source>
</evidence>
<evidence type="ECO:0000313" key="6">
    <source>
        <dbReference type="EMBL" id="MCE7030015.1"/>
    </source>
</evidence>
<dbReference type="PROSITE" id="PS51071">
    <property type="entry name" value="HTH_RPIR"/>
    <property type="match status" value="1"/>
</dbReference>
<dbReference type="InterPro" id="IPR046348">
    <property type="entry name" value="SIS_dom_sf"/>
</dbReference>
<gene>
    <name evidence="6" type="ORF">LZD57_18655</name>
</gene>
<dbReference type="InterPro" id="IPR047640">
    <property type="entry name" value="RpiR-like"/>
</dbReference>
<dbReference type="Pfam" id="PF01418">
    <property type="entry name" value="HTH_6"/>
    <property type="match status" value="1"/>
</dbReference>
<accession>A0A9X1P256</accession>
<evidence type="ECO:0000256" key="2">
    <source>
        <dbReference type="ARBA" id="ARBA00023125"/>
    </source>
</evidence>
<dbReference type="RefSeq" id="WP_233721064.1">
    <property type="nucleotide sequence ID" value="NZ_JAJUWU010000020.1"/>
</dbReference>
<keyword evidence="3" id="KW-0804">Transcription</keyword>
<evidence type="ECO:0000313" key="7">
    <source>
        <dbReference type="Proteomes" id="UP001139035"/>
    </source>
</evidence>
<dbReference type="PANTHER" id="PTHR30514">
    <property type="entry name" value="GLUCOKINASE"/>
    <property type="match status" value="1"/>
</dbReference>
<keyword evidence="7" id="KW-1185">Reference proteome</keyword>
<dbReference type="InterPro" id="IPR036388">
    <property type="entry name" value="WH-like_DNA-bd_sf"/>
</dbReference>
<dbReference type="GO" id="GO:0097367">
    <property type="term" value="F:carbohydrate derivative binding"/>
    <property type="evidence" value="ECO:0007669"/>
    <property type="project" value="InterPro"/>
</dbReference>
<dbReference type="InterPro" id="IPR000281">
    <property type="entry name" value="HTH_RpiR"/>
</dbReference>
<dbReference type="Pfam" id="PF01380">
    <property type="entry name" value="SIS"/>
    <property type="match status" value="1"/>
</dbReference>
<dbReference type="InterPro" id="IPR001347">
    <property type="entry name" value="SIS_dom"/>
</dbReference>
<feature type="domain" description="HTH rpiR-type" evidence="4">
    <location>
        <begin position="3"/>
        <end position="79"/>
    </location>
</feature>
<dbReference type="EMBL" id="JAJUWU010000020">
    <property type="protein sequence ID" value="MCE7030015.1"/>
    <property type="molecule type" value="Genomic_DNA"/>
</dbReference>
<protein>
    <submittedName>
        <fullName evidence="6">MurR/RpiR family transcriptional regulator</fullName>
    </submittedName>
</protein>
<dbReference type="GO" id="GO:0003677">
    <property type="term" value="F:DNA binding"/>
    <property type="evidence" value="ECO:0007669"/>
    <property type="project" value="UniProtKB-KW"/>
</dbReference>
<dbReference type="PANTHER" id="PTHR30514:SF1">
    <property type="entry name" value="HTH-TYPE TRANSCRIPTIONAL REGULATOR HEXR-RELATED"/>
    <property type="match status" value="1"/>
</dbReference>
<keyword evidence="1" id="KW-0805">Transcription regulation</keyword>
<reference evidence="6" key="1">
    <citation type="submission" date="2022-01" db="EMBL/GenBank/DDBJ databases">
        <title>Jiella avicenniae sp. nov., a novel endophytic bacterium isolated from bark of Avicennia marina.</title>
        <authorList>
            <person name="Tuo L."/>
        </authorList>
    </citation>
    <scope>NUCLEOTIDE SEQUENCE</scope>
    <source>
        <strain evidence="6">CBK1P-4</strain>
    </source>
</reference>
<feature type="domain" description="SIS" evidence="5">
    <location>
        <begin position="123"/>
        <end position="262"/>
    </location>
</feature>